<feature type="transmembrane region" description="Helical" evidence="1">
    <location>
        <begin position="112"/>
        <end position="132"/>
    </location>
</feature>
<gene>
    <name evidence="2" type="ORF">KDK95_25985</name>
</gene>
<keyword evidence="1" id="KW-0472">Membrane</keyword>
<feature type="transmembrane region" description="Helical" evidence="1">
    <location>
        <begin position="28"/>
        <end position="48"/>
    </location>
</feature>
<proteinExistence type="predicted"/>
<evidence type="ECO:0000256" key="1">
    <source>
        <dbReference type="SAM" id="Phobius"/>
    </source>
</evidence>
<feature type="non-terminal residue" evidence="2">
    <location>
        <position position="1"/>
    </location>
</feature>
<comment type="caution">
    <text evidence="2">The sequence shown here is derived from an EMBL/GenBank/DDBJ whole genome shotgun (WGS) entry which is preliminary data.</text>
</comment>
<accession>A0A941INS5</accession>
<feature type="transmembrane region" description="Helical" evidence="1">
    <location>
        <begin position="144"/>
        <end position="164"/>
    </location>
</feature>
<dbReference type="Proteomes" id="UP000676325">
    <property type="component" value="Unassembled WGS sequence"/>
</dbReference>
<feature type="transmembrane region" description="Helical" evidence="1">
    <location>
        <begin position="60"/>
        <end position="79"/>
    </location>
</feature>
<keyword evidence="1" id="KW-0812">Transmembrane</keyword>
<protein>
    <submittedName>
        <fullName evidence="2">Uncharacterized protein</fullName>
    </submittedName>
</protein>
<evidence type="ECO:0000313" key="2">
    <source>
        <dbReference type="EMBL" id="MBR7829781.1"/>
    </source>
</evidence>
<feature type="transmembrane region" description="Helical" evidence="1">
    <location>
        <begin position="85"/>
        <end position="105"/>
    </location>
</feature>
<organism evidence="2 3">
    <name type="scientific">Actinospica acidithermotolerans</name>
    <dbReference type="NCBI Taxonomy" id="2828514"/>
    <lineage>
        <taxon>Bacteria</taxon>
        <taxon>Bacillati</taxon>
        <taxon>Actinomycetota</taxon>
        <taxon>Actinomycetes</taxon>
        <taxon>Catenulisporales</taxon>
        <taxon>Actinospicaceae</taxon>
        <taxon>Actinospica</taxon>
    </lineage>
</organism>
<dbReference type="AlphaFoldDB" id="A0A941INS5"/>
<name>A0A941INS5_9ACTN</name>
<evidence type="ECO:0000313" key="3">
    <source>
        <dbReference type="Proteomes" id="UP000676325"/>
    </source>
</evidence>
<reference evidence="2" key="1">
    <citation type="submission" date="2021-04" db="EMBL/GenBank/DDBJ databases">
        <title>Genome based classification of Actinospica acidithermotolerans sp. nov., an actinobacterium isolated from an Indonesian hot spring.</title>
        <authorList>
            <person name="Kusuma A.B."/>
            <person name="Putra K.E."/>
            <person name="Nafisah S."/>
            <person name="Loh J."/>
            <person name="Nouioui I."/>
            <person name="Goodfellow M."/>
        </authorList>
    </citation>
    <scope>NUCLEOTIDE SEQUENCE</scope>
    <source>
        <strain evidence="2">MGRD01-02</strain>
    </source>
</reference>
<keyword evidence="1" id="KW-1133">Transmembrane helix</keyword>
<dbReference type="RefSeq" id="WP_212520914.1">
    <property type="nucleotide sequence ID" value="NZ_JAGSOH010000099.1"/>
</dbReference>
<dbReference type="EMBL" id="JAGSOH010000099">
    <property type="protein sequence ID" value="MBR7829781.1"/>
    <property type="molecule type" value="Genomic_DNA"/>
</dbReference>
<keyword evidence="3" id="KW-1185">Reference proteome</keyword>
<sequence>VWVGAAVVVAAPEAIVAAAGGALLQTDVILAVGCAMLVGYFVATVAFGPDLATWRYRAWLFAKVAATTLAGIGVAAIAVAGVFGFVVALPIAGVAAVSAVGTALLRRGIRGGSIVVIGTFLVVGDVIGRYHFQLASDDRIVRVAAISAFSIAAISAALWALSVVRERE</sequence>